<feature type="transmembrane region" description="Helical" evidence="1">
    <location>
        <begin position="314"/>
        <end position="335"/>
    </location>
</feature>
<keyword evidence="1" id="KW-0812">Transmembrane</keyword>
<dbReference type="GO" id="GO:0009190">
    <property type="term" value="P:cyclic nucleotide biosynthetic process"/>
    <property type="evidence" value="ECO:0007669"/>
    <property type="project" value="InterPro"/>
</dbReference>
<dbReference type="Proteomes" id="UP001151234">
    <property type="component" value="Unassembled WGS sequence"/>
</dbReference>
<gene>
    <name evidence="3" type="ORF">OQ273_10615</name>
</gene>
<dbReference type="PANTHER" id="PTHR43081">
    <property type="entry name" value="ADENYLATE CYCLASE, TERMINAL-DIFFERENTIATION SPECIFIC-RELATED"/>
    <property type="match status" value="1"/>
</dbReference>
<evidence type="ECO:0000256" key="1">
    <source>
        <dbReference type="SAM" id="Phobius"/>
    </source>
</evidence>
<dbReference type="Gene3D" id="6.10.340.10">
    <property type="match status" value="1"/>
</dbReference>
<evidence type="ECO:0000313" key="4">
    <source>
        <dbReference type="Proteomes" id="UP001151234"/>
    </source>
</evidence>
<reference evidence="3" key="1">
    <citation type="submission" date="2022-11" db="EMBL/GenBank/DDBJ databases">
        <title>Draft genome sequence of Hoeflea poritis E7-10 and Hoeflea prorocentri PM5-8, separated from scleractinian coral Porites lutea and marine dinoflagellate.</title>
        <authorList>
            <person name="Zhang G."/>
            <person name="Wei Q."/>
            <person name="Cai L."/>
        </authorList>
    </citation>
    <scope>NUCLEOTIDE SEQUENCE</scope>
    <source>
        <strain evidence="3">PM5-8</strain>
    </source>
</reference>
<dbReference type="InterPro" id="IPR050697">
    <property type="entry name" value="Adenylyl/Guanylyl_Cyclase_3/4"/>
</dbReference>
<dbReference type="Gene3D" id="3.30.70.1230">
    <property type="entry name" value="Nucleotide cyclase"/>
    <property type="match status" value="1"/>
</dbReference>
<dbReference type="InterPro" id="IPR029787">
    <property type="entry name" value="Nucleotide_cyclase"/>
</dbReference>
<protein>
    <recommendedName>
        <fullName evidence="2">Guanylate cyclase domain-containing protein</fullName>
    </recommendedName>
</protein>
<evidence type="ECO:0000259" key="2">
    <source>
        <dbReference type="PROSITE" id="PS50125"/>
    </source>
</evidence>
<evidence type="ECO:0000313" key="3">
    <source>
        <dbReference type="EMBL" id="MDA5399024.1"/>
    </source>
</evidence>
<dbReference type="SUPFAM" id="SSF55073">
    <property type="entry name" value="Nucleotide cyclase"/>
    <property type="match status" value="1"/>
</dbReference>
<keyword evidence="1" id="KW-0472">Membrane</keyword>
<dbReference type="Pfam" id="PF00211">
    <property type="entry name" value="Guanylate_cyc"/>
    <property type="match status" value="1"/>
</dbReference>
<sequence length="607" mass="65984">MKRLAGSGRVSLTVLLSTAIGTLILLSVGIVLFITAGANFRNTLELLRESGELTMANLETRLLDYVEPAEALADYIVTLVEKGEIDLSNKEQLRDTLLGTLGPSPQVSGVVIWDKQRFPVVALEDVDGSVQTIHPSVRDELGLTESSAPAKPTWTAPTSVQGVTYIGMQTALHRNGDYVGAFATGIDIERLSDVVREASGALGMTAFILYGDKHVLAHPRMPELANRSRLDQELNLLFLEGFGDRILADFPKRDTDFPQSDADFESAIVEYNEQGYLFLTKKISGYSPQPWRIGVYANMADIGDQFIRLLGSTMIALLVLVVAIVLGILLARYLARPIIQLAKAEGQVGDLDLENIEIPRASFIREINEQIKAFHRMVEGLRTFETYVPRALVKRIISQGGSSAVVSTESHLALMFTDIIGFTKMSEDMKPGEVARFLNDHFAIVNRCIEAEGGTIDKYIGDAAMAFWGAPDAQSDQAVRACRAALAIKRQMEAEAAAGKGVDLRVKISVHSGPLIVGNIGAPGRINYTVVGDTVNTCSRIEDLCDSVDDGARAIILVSDQIVAEVENSFDFEPVGSFAVKGKSQPVEVYRLIGEREAVPGISRETA</sequence>
<dbReference type="AlphaFoldDB" id="A0A9X3ZHD6"/>
<feature type="transmembrane region" description="Helical" evidence="1">
    <location>
        <begin position="12"/>
        <end position="34"/>
    </location>
</feature>
<dbReference type="PANTHER" id="PTHR43081:SF1">
    <property type="entry name" value="ADENYLATE CYCLASE, TERMINAL-DIFFERENTIATION SPECIFIC"/>
    <property type="match status" value="1"/>
</dbReference>
<comment type="caution">
    <text evidence="3">The sequence shown here is derived from an EMBL/GenBank/DDBJ whole genome shotgun (WGS) entry which is preliminary data.</text>
</comment>
<organism evidence="3 4">
    <name type="scientific">Hoeflea prorocentri</name>
    <dbReference type="NCBI Taxonomy" id="1922333"/>
    <lineage>
        <taxon>Bacteria</taxon>
        <taxon>Pseudomonadati</taxon>
        <taxon>Pseudomonadota</taxon>
        <taxon>Alphaproteobacteria</taxon>
        <taxon>Hyphomicrobiales</taxon>
        <taxon>Rhizobiaceae</taxon>
        <taxon>Hoeflea</taxon>
    </lineage>
</organism>
<accession>A0A9X3ZHD6</accession>
<feature type="domain" description="Guanylate cyclase" evidence="2">
    <location>
        <begin position="413"/>
        <end position="542"/>
    </location>
</feature>
<name>A0A9X3ZHD6_9HYPH</name>
<dbReference type="SMART" id="SM00044">
    <property type="entry name" value="CYCc"/>
    <property type="match status" value="1"/>
</dbReference>
<dbReference type="RefSeq" id="WP_267990476.1">
    <property type="nucleotide sequence ID" value="NZ_JAPJZI010000001.1"/>
</dbReference>
<dbReference type="CDD" id="cd07302">
    <property type="entry name" value="CHD"/>
    <property type="match status" value="1"/>
</dbReference>
<dbReference type="InterPro" id="IPR001054">
    <property type="entry name" value="A/G_cyclase"/>
</dbReference>
<proteinExistence type="predicted"/>
<dbReference type="EMBL" id="JAPJZI010000001">
    <property type="protein sequence ID" value="MDA5399024.1"/>
    <property type="molecule type" value="Genomic_DNA"/>
</dbReference>
<dbReference type="GO" id="GO:0035556">
    <property type="term" value="P:intracellular signal transduction"/>
    <property type="evidence" value="ECO:0007669"/>
    <property type="project" value="InterPro"/>
</dbReference>
<keyword evidence="4" id="KW-1185">Reference proteome</keyword>
<dbReference type="GO" id="GO:0004016">
    <property type="term" value="F:adenylate cyclase activity"/>
    <property type="evidence" value="ECO:0007669"/>
    <property type="project" value="UniProtKB-ARBA"/>
</dbReference>
<dbReference type="PROSITE" id="PS50125">
    <property type="entry name" value="GUANYLATE_CYCLASE_2"/>
    <property type="match status" value="1"/>
</dbReference>
<keyword evidence="1" id="KW-1133">Transmembrane helix</keyword>